<accession>A0A392NCP1</accession>
<gene>
    <name evidence="2" type="ORF">A2U01_0017798</name>
</gene>
<protein>
    <submittedName>
        <fullName evidence="2">Defensin-like protein</fullName>
    </submittedName>
</protein>
<feature type="compositionally biased region" description="Basic and acidic residues" evidence="1">
    <location>
        <begin position="170"/>
        <end position="187"/>
    </location>
</feature>
<dbReference type="Proteomes" id="UP000265520">
    <property type="component" value="Unassembled WGS sequence"/>
</dbReference>
<comment type="caution">
    <text evidence="2">The sequence shown here is derived from an EMBL/GenBank/DDBJ whole genome shotgun (WGS) entry which is preliminary data.</text>
</comment>
<dbReference type="InterPro" id="IPR040256">
    <property type="entry name" value="At4g02000-like"/>
</dbReference>
<keyword evidence="3" id="KW-1185">Reference proteome</keyword>
<name>A0A392NCP1_9FABA</name>
<reference evidence="2 3" key="1">
    <citation type="journal article" date="2018" name="Front. Plant Sci.">
        <title>Red Clover (Trifolium pratense) and Zigzag Clover (T. medium) - A Picture of Genomic Similarities and Differences.</title>
        <authorList>
            <person name="Dluhosova J."/>
            <person name="Istvanek J."/>
            <person name="Nedelnik J."/>
            <person name="Repkova J."/>
        </authorList>
    </citation>
    <scope>NUCLEOTIDE SEQUENCE [LARGE SCALE GENOMIC DNA]</scope>
    <source>
        <strain evidence="3">cv. 10/8</strain>
        <tissue evidence="2">Leaf</tissue>
    </source>
</reference>
<dbReference type="PANTHER" id="PTHR31286:SF176">
    <property type="entry name" value="DUF4283 DOMAIN PROTEIN"/>
    <property type="match status" value="1"/>
</dbReference>
<evidence type="ECO:0000256" key="1">
    <source>
        <dbReference type="SAM" id="MobiDB-lite"/>
    </source>
</evidence>
<feature type="non-terminal residue" evidence="2">
    <location>
        <position position="1"/>
    </location>
</feature>
<evidence type="ECO:0000313" key="3">
    <source>
        <dbReference type="Proteomes" id="UP000265520"/>
    </source>
</evidence>
<sequence>ASSVGTPICTDQITNKPNFDREFGHFVRVLVDMDLKKPPLYRVLIERIGFAFFVDIDYENMPQYCSSCNFIGHDQSQCKRVLNDKMQAEKDLIPKKNQHQIVKKDYVISKDKRHGKSTESEVIIIKDASPEKSTHRDPMLKCILKSKENPTHVNANLHIHDSPVAAVNPHVDDDRVSSTDKTDTHTSKFVEATQVEEIDKTDLVIDDNQQISNEANKHNSPQSDQCSSHHTPTPVRVAKDMDFLRNSWANLAEQEDLDTAEQIQTEKFQDAEVAEVDRVQDAEIPFQVLASKKKGLGLELKALINEMHLLECEGHC</sequence>
<dbReference type="PANTHER" id="PTHR31286">
    <property type="entry name" value="GLYCINE-RICH CELL WALL STRUCTURAL PROTEIN 1.8-LIKE"/>
    <property type="match status" value="1"/>
</dbReference>
<organism evidence="2 3">
    <name type="scientific">Trifolium medium</name>
    <dbReference type="NCBI Taxonomy" id="97028"/>
    <lineage>
        <taxon>Eukaryota</taxon>
        <taxon>Viridiplantae</taxon>
        <taxon>Streptophyta</taxon>
        <taxon>Embryophyta</taxon>
        <taxon>Tracheophyta</taxon>
        <taxon>Spermatophyta</taxon>
        <taxon>Magnoliopsida</taxon>
        <taxon>eudicotyledons</taxon>
        <taxon>Gunneridae</taxon>
        <taxon>Pentapetalae</taxon>
        <taxon>rosids</taxon>
        <taxon>fabids</taxon>
        <taxon>Fabales</taxon>
        <taxon>Fabaceae</taxon>
        <taxon>Papilionoideae</taxon>
        <taxon>50 kb inversion clade</taxon>
        <taxon>NPAAA clade</taxon>
        <taxon>Hologalegina</taxon>
        <taxon>IRL clade</taxon>
        <taxon>Trifolieae</taxon>
        <taxon>Trifolium</taxon>
    </lineage>
</organism>
<dbReference type="EMBL" id="LXQA010033316">
    <property type="protein sequence ID" value="MCH96808.1"/>
    <property type="molecule type" value="Genomic_DNA"/>
</dbReference>
<dbReference type="AlphaFoldDB" id="A0A392NCP1"/>
<proteinExistence type="predicted"/>
<feature type="compositionally biased region" description="Polar residues" evidence="1">
    <location>
        <begin position="213"/>
        <end position="231"/>
    </location>
</feature>
<feature type="region of interest" description="Disordered" evidence="1">
    <location>
        <begin position="213"/>
        <end position="233"/>
    </location>
</feature>
<feature type="region of interest" description="Disordered" evidence="1">
    <location>
        <begin position="164"/>
        <end position="187"/>
    </location>
</feature>
<evidence type="ECO:0000313" key="2">
    <source>
        <dbReference type="EMBL" id="MCH96808.1"/>
    </source>
</evidence>